<evidence type="ECO:0000256" key="6">
    <source>
        <dbReference type="ARBA" id="ARBA00022741"/>
    </source>
</evidence>
<dbReference type="GO" id="GO:0050218">
    <property type="term" value="F:propionate-CoA ligase activity"/>
    <property type="evidence" value="ECO:0007669"/>
    <property type="project" value="UniProtKB-EC"/>
</dbReference>
<dbReference type="Gene3D" id="3.30.300.30">
    <property type="match status" value="1"/>
</dbReference>
<dbReference type="Ensembl" id="ENSEBUT00000008973.1">
    <property type="protein sequence ID" value="ENSEBUP00000008470.1"/>
    <property type="gene ID" value="ENSEBUG00000005481.1"/>
</dbReference>
<accession>A0A8C4Q184</accession>
<protein>
    <recommendedName>
        <fullName evidence="9">Propionate--CoA ligase</fullName>
        <ecNumber evidence="4">6.2.1.1</ecNumber>
        <ecNumber evidence="3">6.2.1.17</ecNumber>
    </recommendedName>
</protein>
<organism evidence="14 15">
    <name type="scientific">Eptatretus burgeri</name>
    <name type="common">Inshore hagfish</name>
    <dbReference type="NCBI Taxonomy" id="7764"/>
    <lineage>
        <taxon>Eukaryota</taxon>
        <taxon>Metazoa</taxon>
        <taxon>Chordata</taxon>
        <taxon>Craniata</taxon>
        <taxon>Vertebrata</taxon>
        <taxon>Cyclostomata</taxon>
        <taxon>Myxini</taxon>
        <taxon>Myxiniformes</taxon>
        <taxon>Myxinidae</taxon>
        <taxon>Eptatretinae</taxon>
        <taxon>Eptatretus</taxon>
    </lineage>
</organism>
<dbReference type="PROSITE" id="PS00455">
    <property type="entry name" value="AMP_BINDING"/>
    <property type="match status" value="1"/>
</dbReference>
<dbReference type="PANTHER" id="PTHR24095">
    <property type="entry name" value="ACETYL-COENZYME A SYNTHETASE"/>
    <property type="match status" value="1"/>
</dbReference>
<dbReference type="Pfam" id="PF16177">
    <property type="entry name" value="ACAS_N"/>
    <property type="match status" value="1"/>
</dbReference>
<evidence type="ECO:0000256" key="10">
    <source>
        <dbReference type="ARBA" id="ARBA00049004"/>
    </source>
</evidence>
<dbReference type="InterPro" id="IPR032387">
    <property type="entry name" value="ACAS_N"/>
</dbReference>
<proteinExistence type="inferred from homology"/>
<evidence type="ECO:0000256" key="2">
    <source>
        <dbReference type="ARBA" id="ARBA00006432"/>
    </source>
</evidence>
<dbReference type="Proteomes" id="UP000694388">
    <property type="component" value="Unplaced"/>
</dbReference>
<evidence type="ECO:0000256" key="1">
    <source>
        <dbReference type="ARBA" id="ARBA00001884"/>
    </source>
</evidence>
<keyword evidence="6" id="KW-0547">Nucleotide-binding</keyword>
<dbReference type="GeneTree" id="ENSGT00940000156358"/>
<dbReference type="Gene3D" id="3.40.50.12780">
    <property type="entry name" value="N-terminal domain of ligase-like"/>
    <property type="match status" value="1"/>
</dbReference>
<dbReference type="NCBIfam" id="NF001208">
    <property type="entry name" value="PRK00174.1"/>
    <property type="match status" value="1"/>
</dbReference>
<dbReference type="CDD" id="cd05966">
    <property type="entry name" value="ACS"/>
    <property type="match status" value="1"/>
</dbReference>
<comment type="similarity">
    <text evidence="2">Belongs to the ATP-dependent AMP-binding enzyme family.</text>
</comment>
<dbReference type="InterPro" id="IPR042099">
    <property type="entry name" value="ANL_N_sf"/>
</dbReference>
<sequence length="682" mass="75930">MSDVYEASADARSSAFLRSLSEYQALYERSLQDPQELWGELAKQFHWQTPSTGPFMQSNLNPALGRVSVTCMAGATTNVCYNLLDHNISENRLGDKVAIYWEGNCLGDSRKLTYQQLLNDTCRMSNVLTNQGVKKGDRVAVYMPMIPELVITLLACSRIGAVHSVVFAGFSADSLAERIMDAQCCLLVTADGFFRGEKMINLKQIADDALDRCREREKGSKGFSEPKCIVVRHLGVAPGGPGVPNRPYTPAKRPCPNLQTPWQDGRDLWWHEVMHKAHEEAPPVWCDSEDPLFILYTSGSTGKPKGMVHTQAGYLLHTAVSHRLVFDLRPSDVYWCTADIGWITGHSYLVYGPLANGATCLLFEGIPTYPEVDRFWQIIDKYQVTLFYTAPTAIRSLMKHGNEPVLRHSRHSLRVLGSVGEPINPEAWHWYHRVIGGGRCPIVDTYWQTETGGFLLAPMPFATPLKPGSATFPFFGVVPAILNEHGEEMKGEAEGYLVFKQAWPGMARTIYGDHRRYEETYFQKFPGFYFTGDGCRRDSDGYYWVTGRVDDLLNMSGHLLSTAEVEAALGAHPAVVEAATVSCPHSLKGQTLYCFVTLQAGHTFSRTLVAELRQKVREKIGPIATPDYIQNAPALPKTRSGKIMRRILRKIASGDPDFGDVTTLADPCVPSALFADRCRTTV</sequence>
<evidence type="ECO:0000256" key="5">
    <source>
        <dbReference type="ARBA" id="ARBA00022598"/>
    </source>
</evidence>
<dbReference type="PANTHER" id="PTHR24095:SF244">
    <property type="entry name" value="ACETYL-COENZYME A SYNTHETASE"/>
    <property type="match status" value="1"/>
</dbReference>
<evidence type="ECO:0000313" key="14">
    <source>
        <dbReference type="Ensembl" id="ENSEBUP00000008470.1"/>
    </source>
</evidence>
<dbReference type="OMA" id="HERIQDC"/>
<evidence type="ECO:0000313" key="15">
    <source>
        <dbReference type="Proteomes" id="UP000694388"/>
    </source>
</evidence>
<evidence type="ECO:0000256" key="7">
    <source>
        <dbReference type="ARBA" id="ARBA00022840"/>
    </source>
</evidence>
<reference evidence="14" key="2">
    <citation type="submission" date="2025-09" db="UniProtKB">
        <authorList>
            <consortium name="Ensembl"/>
        </authorList>
    </citation>
    <scope>IDENTIFICATION</scope>
</reference>
<dbReference type="GO" id="GO:0006085">
    <property type="term" value="P:acetyl-CoA biosynthetic process"/>
    <property type="evidence" value="ECO:0007669"/>
    <property type="project" value="TreeGrafter"/>
</dbReference>
<feature type="domain" description="Acetyl-coenzyme A synthetase N-terminal" evidence="13">
    <location>
        <begin position="23"/>
        <end position="82"/>
    </location>
</feature>
<evidence type="ECO:0000259" key="13">
    <source>
        <dbReference type="Pfam" id="PF16177"/>
    </source>
</evidence>
<keyword evidence="5" id="KW-0436">Ligase</keyword>
<dbReference type="SUPFAM" id="SSF56801">
    <property type="entry name" value="Acetyl-CoA synthetase-like"/>
    <property type="match status" value="1"/>
</dbReference>
<dbReference type="InterPro" id="IPR000873">
    <property type="entry name" value="AMP-dep_synth/lig_dom"/>
</dbReference>
<keyword evidence="15" id="KW-1185">Reference proteome</keyword>
<comment type="catalytic activity">
    <reaction evidence="10">
        <text>propanoate + ATP + CoA = propanoyl-CoA + AMP + diphosphate</text>
        <dbReference type="Rhea" id="RHEA:20373"/>
        <dbReference type="ChEBI" id="CHEBI:17272"/>
        <dbReference type="ChEBI" id="CHEBI:30616"/>
        <dbReference type="ChEBI" id="CHEBI:33019"/>
        <dbReference type="ChEBI" id="CHEBI:57287"/>
        <dbReference type="ChEBI" id="CHEBI:57392"/>
        <dbReference type="ChEBI" id="CHEBI:456215"/>
        <dbReference type="EC" id="6.2.1.17"/>
    </reaction>
    <physiologicalReaction direction="left-to-right" evidence="10">
        <dbReference type="Rhea" id="RHEA:20374"/>
    </physiologicalReaction>
</comment>
<evidence type="ECO:0000256" key="8">
    <source>
        <dbReference type="ARBA" id="ARBA00023098"/>
    </source>
</evidence>
<dbReference type="GO" id="GO:0006629">
    <property type="term" value="P:lipid metabolic process"/>
    <property type="evidence" value="ECO:0007669"/>
    <property type="project" value="UniProtKB-KW"/>
</dbReference>
<dbReference type="FunFam" id="3.40.50.12780:FF:000001">
    <property type="entry name" value="Acetyl-coenzyme A synthetase"/>
    <property type="match status" value="1"/>
</dbReference>
<dbReference type="EC" id="6.2.1.17" evidence="3"/>
<keyword evidence="7" id="KW-0067">ATP-binding</keyword>
<dbReference type="InterPro" id="IPR025110">
    <property type="entry name" value="AMP-bd_C"/>
</dbReference>
<keyword evidence="8" id="KW-0443">Lipid metabolism</keyword>
<reference evidence="14" key="1">
    <citation type="submission" date="2025-08" db="UniProtKB">
        <authorList>
            <consortium name="Ensembl"/>
        </authorList>
    </citation>
    <scope>IDENTIFICATION</scope>
</reference>
<name>A0A8C4Q184_EPTBU</name>
<evidence type="ECO:0000259" key="12">
    <source>
        <dbReference type="Pfam" id="PF13193"/>
    </source>
</evidence>
<evidence type="ECO:0000259" key="11">
    <source>
        <dbReference type="Pfam" id="PF00501"/>
    </source>
</evidence>
<dbReference type="InterPro" id="IPR045851">
    <property type="entry name" value="AMP-bd_C_sf"/>
</dbReference>
<dbReference type="AlphaFoldDB" id="A0A8C4Q184"/>
<dbReference type="GO" id="GO:0005524">
    <property type="term" value="F:ATP binding"/>
    <property type="evidence" value="ECO:0007669"/>
    <property type="project" value="UniProtKB-KW"/>
</dbReference>
<evidence type="ECO:0000256" key="9">
    <source>
        <dbReference type="ARBA" id="ARBA00029726"/>
    </source>
</evidence>
<comment type="catalytic activity">
    <reaction evidence="1">
        <text>acetate + ATP + CoA = acetyl-CoA + AMP + diphosphate</text>
        <dbReference type="Rhea" id="RHEA:23176"/>
        <dbReference type="ChEBI" id="CHEBI:30089"/>
        <dbReference type="ChEBI" id="CHEBI:30616"/>
        <dbReference type="ChEBI" id="CHEBI:33019"/>
        <dbReference type="ChEBI" id="CHEBI:57287"/>
        <dbReference type="ChEBI" id="CHEBI:57288"/>
        <dbReference type="ChEBI" id="CHEBI:456215"/>
        <dbReference type="EC" id="6.2.1.1"/>
    </reaction>
    <physiologicalReaction direction="left-to-right" evidence="1">
        <dbReference type="Rhea" id="RHEA:23177"/>
    </physiologicalReaction>
</comment>
<dbReference type="Pfam" id="PF00501">
    <property type="entry name" value="AMP-binding"/>
    <property type="match status" value="1"/>
</dbReference>
<dbReference type="Pfam" id="PF13193">
    <property type="entry name" value="AMP-binding_C"/>
    <property type="match status" value="1"/>
</dbReference>
<evidence type="ECO:0000256" key="3">
    <source>
        <dbReference type="ARBA" id="ARBA00012985"/>
    </source>
</evidence>
<dbReference type="GO" id="GO:0003987">
    <property type="term" value="F:acetate-CoA ligase activity"/>
    <property type="evidence" value="ECO:0007669"/>
    <property type="project" value="UniProtKB-EC"/>
</dbReference>
<feature type="domain" description="AMP-dependent synthetase/ligase" evidence="11">
    <location>
        <begin position="91"/>
        <end position="508"/>
    </location>
</feature>
<dbReference type="EC" id="6.2.1.1" evidence="4"/>
<evidence type="ECO:0000256" key="4">
    <source>
        <dbReference type="ARBA" id="ARBA00013275"/>
    </source>
</evidence>
<dbReference type="InterPro" id="IPR020845">
    <property type="entry name" value="AMP-binding_CS"/>
</dbReference>
<feature type="domain" description="AMP-binding enzyme C-terminal" evidence="12">
    <location>
        <begin position="564"/>
        <end position="642"/>
    </location>
</feature>